<keyword evidence="5 6" id="KW-0472">Membrane</keyword>
<dbReference type="EMBL" id="FMYP01000068">
    <property type="protein sequence ID" value="SDC98152.1"/>
    <property type="molecule type" value="Genomic_DNA"/>
</dbReference>
<keyword evidence="4 6" id="KW-1133">Transmembrane helix</keyword>
<sequence length="300" mass="32361">MNFLKSTAFLAIIACILWSTAFTGIKIGLHYTPPLQFAGLRFFLAGLLLIPFVKQLPLKLRIARAHWKLIALVGLLQITIEYGLFYTGLNMVSGALGAMIVGSGPVFVTLVAHFSMQNDRLSTRKIISIFLGLVGVVIITLGQKELSTEGNFILIGILLLILNNIISGMGNVLVSKSASTIPPLILSSFSMIFGGATLFLFALPIEGFNPKPVPLEYWMALGWLSFLSATAITIWYTLLNRPGVKVSNLNMWKFIIPVVGALLSWTILPGESANIASVVGMLVIAASILVLTINTKGSKG</sequence>
<feature type="domain" description="EamA" evidence="7">
    <location>
        <begin position="155"/>
        <end position="292"/>
    </location>
</feature>
<dbReference type="PANTHER" id="PTHR32322:SF18">
    <property type="entry name" value="S-ADENOSYLMETHIONINE_S-ADENOSYLHOMOCYSTEINE TRANSPORTER"/>
    <property type="match status" value="1"/>
</dbReference>
<gene>
    <name evidence="8" type="ORF">SAMN05216323_106810</name>
</gene>
<dbReference type="SUPFAM" id="SSF103481">
    <property type="entry name" value="Multidrug resistance efflux transporter EmrE"/>
    <property type="match status" value="2"/>
</dbReference>
<dbReference type="Pfam" id="PF00892">
    <property type="entry name" value="EamA"/>
    <property type="match status" value="2"/>
</dbReference>
<dbReference type="GO" id="GO:0005886">
    <property type="term" value="C:plasma membrane"/>
    <property type="evidence" value="ECO:0007669"/>
    <property type="project" value="UniProtKB-SubCell"/>
</dbReference>
<feature type="transmembrane region" description="Helical" evidence="6">
    <location>
        <begin position="91"/>
        <end position="114"/>
    </location>
</feature>
<evidence type="ECO:0000313" key="9">
    <source>
        <dbReference type="Proteomes" id="UP000199452"/>
    </source>
</evidence>
<keyword evidence="3 6" id="KW-0812">Transmembrane</keyword>
<evidence type="ECO:0000256" key="6">
    <source>
        <dbReference type="SAM" id="Phobius"/>
    </source>
</evidence>
<dbReference type="InterPro" id="IPR050638">
    <property type="entry name" value="AA-Vitamin_Transporters"/>
</dbReference>
<evidence type="ECO:0000256" key="4">
    <source>
        <dbReference type="ARBA" id="ARBA00022989"/>
    </source>
</evidence>
<keyword evidence="2" id="KW-1003">Cell membrane</keyword>
<feature type="transmembrane region" description="Helical" evidence="6">
    <location>
        <begin position="33"/>
        <end position="53"/>
    </location>
</feature>
<evidence type="ECO:0000256" key="2">
    <source>
        <dbReference type="ARBA" id="ARBA00022475"/>
    </source>
</evidence>
<feature type="transmembrane region" description="Helical" evidence="6">
    <location>
        <begin position="152"/>
        <end position="172"/>
    </location>
</feature>
<keyword evidence="9" id="KW-1185">Reference proteome</keyword>
<dbReference type="InterPro" id="IPR037185">
    <property type="entry name" value="EmrE-like"/>
</dbReference>
<accession>A0A1G6R0L3</accession>
<comment type="subcellular location">
    <subcellularLocation>
        <location evidence="1">Cell membrane</location>
        <topology evidence="1">Multi-pass membrane protein</topology>
    </subcellularLocation>
</comment>
<name>A0A1G6R0L3_9BACT</name>
<protein>
    <submittedName>
        <fullName evidence="8">Permease of the drug/metabolite transporter (DMT) superfamily</fullName>
    </submittedName>
</protein>
<feature type="transmembrane region" description="Helical" evidence="6">
    <location>
        <begin position="251"/>
        <end position="268"/>
    </location>
</feature>
<evidence type="ECO:0000256" key="5">
    <source>
        <dbReference type="ARBA" id="ARBA00023136"/>
    </source>
</evidence>
<feature type="transmembrane region" description="Helical" evidence="6">
    <location>
        <begin position="217"/>
        <end position="239"/>
    </location>
</feature>
<evidence type="ECO:0000313" key="8">
    <source>
        <dbReference type="EMBL" id="SDC98152.1"/>
    </source>
</evidence>
<dbReference type="PANTHER" id="PTHR32322">
    <property type="entry name" value="INNER MEMBRANE TRANSPORTER"/>
    <property type="match status" value="1"/>
</dbReference>
<feature type="domain" description="EamA" evidence="7">
    <location>
        <begin position="7"/>
        <end position="140"/>
    </location>
</feature>
<dbReference type="Proteomes" id="UP000199452">
    <property type="component" value="Unassembled WGS sequence"/>
</dbReference>
<reference evidence="8 9" key="1">
    <citation type="submission" date="2016-09" db="EMBL/GenBank/DDBJ databases">
        <authorList>
            <person name="Capua I."/>
            <person name="De Benedictis P."/>
            <person name="Joannis T."/>
            <person name="Lombin L.H."/>
            <person name="Cattoli G."/>
        </authorList>
    </citation>
    <scope>NUCLEOTIDE SEQUENCE [LARGE SCALE GENOMIC DNA]</scope>
    <source>
        <strain evidence="8 9">A7P-90m</strain>
    </source>
</reference>
<dbReference type="AlphaFoldDB" id="A0A1G6R0L3"/>
<feature type="transmembrane region" description="Helical" evidence="6">
    <location>
        <begin position="126"/>
        <end position="146"/>
    </location>
</feature>
<organism evidence="8 9">
    <name type="scientific">Williamwhitmania taraxaci</name>
    <dbReference type="NCBI Taxonomy" id="1640674"/>
    <lineage>
        <taxon>Bacteria</taxon>
        <taxon>Pseudomonadati</taxon>
        <taxon>Bacteroidota</taxon>
        <taxon>Bacteroidia</taxon>
        <taxon>Bacteroidales</taxon>
        <taxon>Williamwhitmaniaceae</taxon>
        <taxon>Williamwhitmania</taxon>
    </lineage>
</organism>
<feature type="transmembrane region" description="Helical" evidence="6">
    <location>
        <begin position="184"/>
        <end position="205"/>
    </location>
</feature>
<proteinExistence type="predicted"/>
<dbReference type="OrthoDB" id="9812547at2"/>
<dbReference type="RefSeq" id="WP_092440253.1">
    <property type="nucleotide sequence ID" value="NZ_FMYP01000068.1"/>
</dbReference>
<dbReference type="STRING" id="1640674.SAMN05216323_106810"/>
<evidence type="ECO:0000259" key="7">
    <source>
        <dbReference type="Pfam" id="PF00892"/>
    </source>
</evidence>
<evidence type="ECO:0000256" key="1">
    <source>
        <dbReference type="ARBA" id="ARBA00004651"/>
    </source>
</evidence>
<feature type="transmembrane region" description="Helical" evidence="6">
    <location>
        <begin position="274"/>
        <end position="293"/>
    </location>
</feature>
<evidence type="ECO:0000256" key="3">
    <source>
        <dbReference type="ARBA" id="ARBA00022692"/>
    </source>
</evidence>
<dbReference type="InterPro" id="IPR000620">
    <property type="entry name" value="EamA_dom"/>
</dbReference>
<feature type="transmembrane region" description="Helical" evidence="6">
    <location>
        <begin position="65"/>
        <end position="85"/>
    </location>
</feature>